<evidence type="ECO:0000256" key="1">
    <source>
        <dbReference type="ARBA" id="ARBA00008455"/>
    </source>
</evidence>
<evidence type="ECO:0000313" key="6">
    <source>
        <dbReference type="EMBL" id="CAK0867154.1"/>
    </source>
</evidence>
<reference evidence="6" key="1">
    <citation type="submission" date="2023-10" db="EMBL/GenBank/DDBJ databases">
        <authorList>
            <person name="Chen Y."/>
            <person name="Shah S."/>
            <person name="Dougan E. K."/>
            <person name="Thang M."/>
            <person name="Chan C."/>
        </authorList>
    </citation>
    <scope>NUCLEOTIDE SEQUENCE [LARGE SCALE GENOMIC DNA]</scope>
</reference>
<dbReference type="InterPro" id="IPR038765">
    <property type="entry name" value="Papain-like_cys_pep_sf"/>
</dbReference>
<feature type="domain" description="Cathepsin propeptide inhibitor" evidence="5">
    <location>
        <begin position="19"/>
        <end position="76"/>
    </location>
</feature>
<protein>
    <recommendedName>
        <fullName evidence="8">Cathepsin X</fullName>
    </recommendedName>
</protein>
<dbReference type="PANTHER" id="PTHR12411">
    <property type="entry name" value="CYSTEINE PROTEASE FAMILY C1-RELATED"/>
    <property type="match status" value="1"/>
</dbReference>
<dbReference type="Gene3D" id="3.90.70.10">
    <property type="entry name" value="Cysteine proteinases"/>
    <property type="match status" value="1"/>
</dbReference>
<keyword evidence="2" id="KW-0865">Zymogen</keyword>
<evidence type="ECO:0000256" key="2">
    <source>
        <dbReference type="ARBA" id="ARBA00023145"/>
    </source>
</evidence>
<dbReference type="InterPro" id="IPR000668">
    <property type="entry name" value="Peptidase_C1A_C"/>
</dbReference>
<dbReference type="SUPFAM" id="SSF54001">
    <property type="entry name" value="Cysteine proteinases"/>
    <property type="match status" value="1"/>
</dbReference>
<dbReference type="SMART" id="SM00645">
    <property type="entry name" value="Pept_C1"/>
    <property type="match status" value="1"/>
</dbReference>
<accession>A0ABN9V4Z7</accession>
<dbReference type="InterPro" id="IPR013201">
    <property type="entry name" value="Prot_inhib_I29"/>
</dbReference>
<evidence type="ECO:0008006" key="8">
    <source>
        <dbReference type="Google" id="ProtNLM"/>
    </source>
</evidence>
<evidence type="ECO:0000256" key="3">
    <source>
        <dbReference type="ARBA" id="ARBA00023157"/>
    </source>
</evidence>
<evidence type="ECO:0000313" key="7">
    <source>
        <dbReference type="Proteomes" id="UP001189429"/>
    </source>
</evidence>
<dbReference type="Pfam" id="PF08246">
    <property type="entry name" value="Inhibitor_I29"/>
    <property type="match status" value="1"/>
</dbReference>
<evidence type="ECO:0000259" key="5">
    <source>
        <dbReference type="SMART" id="SM00848"/>
    </source>
</evidence>
<dbReference type="PROSITE" id="PS00139">
    <property type="entry name" value="THIOL_PROTEASE_CYS"/>
    <property type="match status" value="1"/>
</dbReference>
<dbReference type="Proteomes" id="UP001189429">
    <property type="component" value="Unassembled WGS sequence"/>
</dbReference>
<dbReference type="EMBL" id="CAUYUJ010016615">
    <property type="protein sequence ID" value="CAK0867154.1"/>
    <property type="molecule type" value="Genomic_DNA"/>
</dbReference>
<sequence>MTRRTSLERACSETADVDFSDFVRKHQRTYKDEEYSLRAGLFSKAKEAVRRHNCETERPLWVASVNHLADWTDAELESLKGLKLSRRSSSDDASTMRMPRAASTEDLPDTISYRNLSTIRDGRNQGHCGSCWAFAAETAMRARAELKGLPHKFAVGQIVACAPNPHECGGKGGCKGATAELAYEYALQAGLAQEDDAGRLEVGYPIGGGQPECPSDMAMSGSEGESSEVSTTADGHEQHVAGAMAASLRNGRNTGMVGWTKLPENRMEPIIRALMDSGPLTVSVAASRWWHYYEEGIMTGADCDENNVIGHAVVLFGIGKEDVEGTGQVKYWHLKNSWGSAWGEDGTIRIEMTANEEEQCGWDHKPGSGSGCVGGPEKVWVCGSCAILYNSAMPLF</sequence>
<organism evidence="6 7">
    <name type="scientific">Prorocentrum cordatum</name>
    <dbReference type="NCBI Taxonomy" id="2364126"/>
    <lineage>
        <taxon>Eukaryota</taxon>
        <taxon>Sar</taxon>
        <taxon>Alveolata</taxon>
        <taxon>Dinophyceae</taxon>
        <taxon>Prorocentrales</taxon>
        <taxon>Prorocentraceae</taxon>
        <taxon>Prorocentrum</taxon>
    </lineage>
</organism>
<comment type="similarity">
    <text evidence="1">Belongs to the peptidase C1 family.</text>
</comment>
<dbReference type="SMART" id="SM00848">
    <property type="entry name" value="Inhibitor_I29"/>
    <property type="match status" value="1"/>
</dbReference>
<dbReference type="PRINTS" id="PR00705">
    <property type="entry name" value="PAPAIN"/>
</dbReference>
<keyword evidence="3" id="KW-1015">Disulfide bond</keyword>
<dbReference type="InterPro" id="IPR000169">
    <property type="entry name" value="Pept_cys_AS"/>
</dbReference>
<comment type="caution">
    <text evidence="6">The sequence shown here is derived from an EMBL/GenBank/DDBJ whole genome shotgun (WGS) entry which is preliminary data.</text>
</comment>
<proteinExistence type="inferred from homology"/>
<dbReference type="Pfam" id="PF00112">
    <property type="entry name" value="Peptidase_C1"/>
    <property type="match status" value="1"/>
</dbReference>
<keyword evidence="7" id="KW-1185">Reference proteome</keyword>
<evidence type="ECO:0000259" key="4">
    <source>
        <dbReference type="SMART" id="SM00645"/>
    </source>
</evidence>
<gene>
    <name evidence="6" type="ORF">PCOR1329_LOCUS54153</name>
</gene>
<dbReference type="InterPro" id="IPR013128">
    <property type="entry name" value="Peptidase_C1A"/>
</dbReference>
<name>A0ABN9V4Z7_9DINO</name>
<feature type="domain" description="Peptidase C1A papain C-terminal" evidence="4">
    <location>
        <begin position="107"/>
        <end position="370"/>
    </location>
</feature>